<dbReference type="AlphaFoldDB" id="A0A1H9KK13"/>
<gene>
    <name evidence="3" type="ORF">SAMN03080615_03547</name>
</gene>
<evidence type="ECO:0000313" key="4">
    <source>
        <dbReference type="Proteomes" id="UP000198749"/>
    </source>
</evidence>
<sequence>MADVQENKLTQAQIEELAIHLENAELEAYEVTKITDDFPEMTYKDAFDIQWEIRRRKEARGNKIVGMKMGLTSWAKMAQMGVEHPCYGFLADYFSVPDGGEIKHDELIHPKIEAELAFVTKAPLKGPGIHIGDVLRATDFVMPAVEVIDSRYKDFKFDLKSVIADNSSSSRFITGGRMAPPADLDLKTLGVVMEINGEVVQTGAGAAVLGHPASSVAMLANMLGERGEEIPAGTFIMIGAITAAVQVNKGDSFSVRYQDLGTISGKFV</sequence>
<dbReference type="EMBL" id="FOGB01000013">
    <property type="protein sequence ID" value="SEQ99484.1"/>
    <property type="molecule type" value="Genomic_DNA"/>
</dbReference>
<keyword evidence="4" id="KW-1185">Reference proteome</keyword>
<dbReference type="SUPFAM" id="SSF56529">
    <property type="entry name" value="FAH"/>
    <property type="match status" value="1"/>
</dbReference>
<keyword evidence="1" id="KW-0456">Lyase</keyword>
<dbReference type="PANTHER" id="PTHR30143:SF0">
    <property type="entry name" value="2-KETO-4-PENTENOATE HYDRATASE"/>
    <property type="match status" value="1"/>
</dbReference>
<dbReference type="STRING" id="355243.SAMN03080615_03547"/>
<evidence type="ECO:0000313" key="3">
    <source>
        <dbReference type="EMBL" id="SEQ99484.1"/>
    </source>
</evidence>
<dbReference type="NCBIfam" id="TIGR03218">
    <property type="entry name" value="catechol_dmpH"/>
    <property type="match status" value="1"/>
</dbReference>
<evidence type="ECO:0000259" key="2">
    <source>
        <dbReference type="Pfam" id="PF01557"/>
    </source>
</evidence>
<accession>A0A1H9KK13</accession>
<reference evidence="4" key="1">
    <citation type="submission" date="2016-10" db="EMBL/GenBank/DDBJ databases">
        <authorList>
            <person name="Varghese N."/>
            <person name="Submissions S."/>
        </authorList>
    </citation>
    <scope>NUCLEOTIDE SEQUENCE [LARGE SCALE GENOMIC DNA]</scope>
    <source>
        <strain evidence="4">DSM 18887</strain>
    </source>
</reference>
<dbReference type="InterPro" id="IPR036663">
    <property type="entry name" value="Fumarylacetoacetase_C_sf"/>
</dbReference>
<dbReference type="InterPro" id="IPR017630">
    <property type="entry name" value="4-oxalocrotonate_decarboxylase"/>
</dbReference>
<dbReference type="Proteomes" id="UP000198749">
    <property type="component" value="Unassembled WGS sequence"/>
</dbReference>
<feature type="domain" description="Fumarylacetoacetase-like C-terminal" evidence="2">
    <location>
        <begin position="110"/>
        <end position="266"/>
    </location>
</feature>
<dbReference type="PANTHER" id="PTHR30143">
    <property type="entry name" value="ACID HYDRATASE"/>
    <property type="match status" value="1"/>
</dbReference>
<dbReference type="InterPro" id="IPR011234">
    <property type="entry name" value="Fumarylacetoacetase-like_C"/>
</dbReference>
<name>A0A1H9KK13_9GAMM</name>
<organism evidence="3 4">
    <name type="scientific">Amphritea atlantica</name>
    <dbReference type="NCBI Taxonomy" id="355243"/>
    <lineage>
        <taxon>Bacteria</taxon>
        <taxon>Pseudomonadati</taxon>
        <taxon>Pseudomonadota</taxon>
        <taxon>Gammaproteobacteria</taxon>
        <taxon>Oceanospirillales</taxon>
        <taxon>Oceanospirillaceae</taxon>
        <taxon>Amphritea</taxon>
    </lineage>
</organism>
<proteinExistence type="predicted"/>
<dbReference type="GO" id="GO:0005737">
    <property type="term" value="C:cytoplasm"/>
    <property type="evidence" value="ECO:0007669"/>
    <property type="project" value="TreeGrafter"/>
</dbReference>
<dbReference type="Pfam" id="PF01557">
    <property type="entry name" value="FAA_hydrolase"/>
    <property type="match status" value="1"/>
</dbReference>
<dbReference type="RefSeq" id="WP_091360843.1">
    <property type="nucleotide sequence ID" value="NZ_AP025284.1"/>
</dbReference>
<dbReference type="InterPro" id="IPR050772">
    <property type="entry name" value="Hydratase-Decarb/MhpD_sf"/>
</dbReference>
<dbReference type="GO" id="GO:0008684">
    <property type="term" value="F:2-oxopent-4-enoate hydratase activity"/>
    <property type="evidence" value="ECO:0007669"/>
    <property type="project" value="TreeGrafter"/>
</dbReference>
<protein>
    <submittedName>
        <fullName evidence="3">2-oxo-3-hexenedioate decarboxylase</fullName>
    </submittedName>
</protein>
<dbReference type="OrthoDB" id="9792137at2"/>
<evidence type="ECO:0000256" key="1">
    <source>
        <dbReference type="ARBA" id="ARBA00023239"/>
    </source>
</evidence>
<dbReference type="Gene3D" id="3.90.850.10">
    <property type="entry name" value="Fumarylacetoacetase-like, C-terminal domain"/>
    <property type="match status" value="1"/>
</dbReference>